<name>A0ABP9F7A3_9ACTN</name>
<feature type="transmembrane region" description="Helical" evidence="1">
    <location>
        <begin position="35"/>
        <end position="56"/>
    </location>
</feature>
<dbReference type="Proteomes" id="UP001501521">
    <property type="component" value="Unassembled WGS sequence"/>
</dbReference>
<evidence type="ECO:0000313" key="2">
    <source>
        <dbReference type="EMBL" id="GAA4891360.1"/>
    </source>
</evidence>
<keyword evidence="1" id="KW-0812">Transmembrane</keyword>
<dbReference type="RefSeq" id="WP_345578553.1">
    <property type="nucleotide sequence ID" value="NZ_BAABLV010000008.1"/>
</dbReference>
<keyword evidence="1" id="KW-1133">Transmembrane helix</keyword>
<protein>
    <submittedName>
        <fullName evidence="2">Uncharacterized protein</fullName>
    </submittedName>
</protein>
<reference evidence="3" key="1">
    <citation type="journal article" date="2019" name="Int. J. Syst. Evol. Microbiol.">
        <title>The Global Catalogue of Microorganisms (GCM) 10K type strain sequencing project: providing services to taxonomists for standard genome sequencing and annotation.</title>
        <authorList>
            <consortium name="The Broad Institute Genomics Platform"/>
            <consortium name="The Broad Institute Genome Sequencing Center for Infectious Disease"/>
            <person name="Wu L."/>
            <person name="Ma J."/>
        </authorList>
    </citation>
    <scope>NUCLEOTIDE SEQUENCE [LARGE SCALE GENOMIC DNA]</scope>
    <source>
        <strain evidence="3">JCM 19125</strain>
    </source>
</reference>
<proteinExistence type="predicted"/>
<keyword evidence="3" id="KW-1185">Reference proteome</keyword>
<comment type="caution">
    <text evidence="2">The sequence shown here is derived from an EMBL/GenBank/DDBJ whole genome shotgun (WGS) entry which is preliminary data.</text>
</comment>
<dbReference type="EMBL" id="BAABLV010000008">
    <property type="protein sequence ID" value="GAA4891360.1"/>
    <property type="molecule type" value="Genomic_DNA"/>
</dbReference>
<gene>
    <name evidence="2" type="ORF">GCM10025789_05250</name>
</gene>
<accession>A0ABP9F7A3</accession>
<evidence type="ECO:0000313" key="3">
    <source>
        <dbReference type="Proteomes" id="UP001501521"/>
    </source>
</evidence>
<organism evidence="2 3">
    <name type="scientific">Tessaracoccus lubricantis</name>
    <dbReference type="NCBI Taxonomy" id="545543"/>
    <lineage>
        <taxon>Bacteria</taxon>
        <taxon>Bacillati</taxon>
        <taxon>Actinomycetota</taxon>
        <taxon>Actinomycetes</taxon>
        <taxon>Propionibacteriales</taxon>
        <taxon>Propionibacteriaceae</taxon>
        <taxon>Tessaracoccus</taxon>
    </lineage>
</organism>
<sequence>MRLKPLVVALVALLAVFMVGTVVIAVTQEQIGWGWWWAVPLGGAFILAIVGFRVLVQRSAEAAERADAELDARERGRSG</sequence>
<keyword evidence="1" id="KW-0472">Membrane</keyword>
<evidence type="ECO:0000256" key="1">
    <source>
        <dbReference type="SAM" id="Phobius"/>
    </source>
</evidence>